<evidence type="ECO:0000313" key="3">
    <source>
        <dbReference type="Proteomes" id="UP000070422"/>
    </source>
</evidence>
<dbReference type="RefSeq" id="WP_060936968.1">
    <property type="nucleotide sequence ID" value="NZ_JASOZP010000028.1"/>
</dbReference>
<gene>
    <name evidence="2" type="ORF">CYJ27_08070</name>
    <name evidence="1" type="ORF">HMPREF3187_01176</name>
</gene>
<evidence type="ECO:0000313" key="4">
    <source>
        <dbReference type="Proteomes" id="UP000234775"/>
    </source>
</evidence>
<dbReference type="AlphaFoldDB" id="A0A133XXT2"/>
<dbReference type="EMBL" id="PKGZ01000010">
    <property type="protein sequence ID" value="PKY90798.1"/>
    <property type="molecule type" value="Genomic_DNA"/>
</dbReference>
<evidence type="ECO:0000313" key="1">
    <source>
        <dbReference type="EMBL" id="KXB35755.1"/>
    </source>
</evidence>
<dbReference type="Proteomes" id="UP000070422">
    <property type="component" value="Unassembled WGS sequence"/>
</dbReference>
<evidence type="ECO:0000313" key="2">
    <source>
        <dbReference type="EMBL" id="PKY90798.1"/>
    </source>
</evidence>
<accession>A0A133XXT2</accession>
<sequence>MNDQFPKNKQEALTLLYLQNQDLSTIAPKQLVDKYELVYKEIGLAFEKYKKHHIQKIDY</sequence>
<name>A0A133XXT2_9LACT</name>
<protein>
    <submittedName>
        <fullName evidence="1">Uncharacterized protein</fullName>
    </submittedName>
</protein>
<organism evidence="1 3">
    <name type="scientific">Aerococcus christensenii</name>
    <dbReference type="NCBI Taxonomy" id="87541"/>
    <lineage>
        <taxon>Bacteria</taxon>
        <taxon>Bacillati</taxon>
        <taxon>Bacillota</taxon>
        <taxon>Bacilli</taxon>
        <taxon>Lactobacillales</taxon>
        <taxon>Aerococcaceae</taxon>
        <taxon>Aerococcus</taxon>
    </lineage>
</organism>
<reference evidence="2 4" key="2">
    <citation type="submission" date="2017-12" db="EMBL/GenBank/DDBJ databases">
        <title>Phylogenetic diversity of female urinary microbiome.</title>
        <authorList>
            <person name="Thomas-White K."/>
            <person name="Wolfe A.J."/>
        </authorList>
    </citation>
    <scope>NUCLEOTIDE SEQUENCE [LARGE SCALE GENOMIC DNA]</scope>
    <source>
        <strain evidence="2 4">UMB0844</strain>
    </source>
</reference>
<comment type="caution">
    <text evidence="1">The sequence shown here is derived from an EMBL/GenBank/DDBJ whole genome shotgun (WGS) entry which is preliminary data.</text>
</comment>
<keyword evidence="4" id="KW-1185">Reference proteome</keyword>
<reference evidence="1 3" key="1">
    <citation type="submission" date="2016-01" db="EMBL/GenBank/DDBJ databases">
        <authorList>
            <person name="Oliw E.H."/>
        </authorList>
    </citation>
    <scope>NUCLEOTIDE SEQUENCE [LARGE SCALE GENOMIC DNA]</scope>
    <source>
        <strain evidence="1 3">KA00635</strain>
    </source>
</reference>
<proteinExistence type="predicted"/>
<dbReference type="Proteomes" id="UP000234775">
    <property type="component" value="Unassembled WGS sequence"/>
</dbReference>
<dbReference type="PATRIC" id="fig|87541.4.peg.1164"/>
<dbReference type="EMBL" id="LSCQ01000057">
    <property type="protein sequence ID" value="KXB35755.1"/>
    <property type="molecule type" value="Genomic_DNA"/>
</dbReference>
<dbReference type="OrthoDB" id="2339584at2"/>